<gene>
    <name evidence="5" type="ORF">ACFFRH_40485</name>
</gene>
<feature type="region of interest" description="Disordered" evidence="4">
    <location>
        <begin position="1"/>
        <end position="23"/>
    </location>
</feature>
<comment type="caution">
    <text evidence="5">The sequence shown here is derived from an EMBL/GenBank/DDBJ whole genome shotgun (WGS) entry which is preliminary data.</text>
</comment>
<proteinExistence type="inferred from homology"/>
<dbReference type="Gene3D" id="3.40.190.10">
    <property type="entry name" value="Periplasmic binding protein-like II"/>
    <property type="match status" value="2"/>
</dbReference>
<feature type="region of interest" description="Disordered" evidence="4">
    <location>
        <begin position="376"/>
        <end position="425"/>
    </location>
</feature>
<accession>A0ABV5TRN8</accession>
<name>A0ABV5TRN8_9ACTN</name>
<dbReference type="Proteomes" id="UP001589610">
    <property type="component" value="Unassembled WGS sequence"/>
</dbReference>
<evidence type="ECO:0000256" key="1">
    <source>
        <dbReference type="ARBA" id="ARBA00008520"/>
    </source>
</evidence>
<keyword evidence="6" id="KW-1185">Reference proteome</keyword>
<keyword evidence="3" id="KW-0732">Signal</keyword>
<evidence type="ECO:0000313" key="5">
    <source>
        <dbReference type="EMBL" id="MFB9681787.1"/>
    </source>
</evidence>
<evidence type="ECO:0000256" key="4">
    <source>
        <dbReference type="SAM" id="MobiDB-lite"/>
    </source>
</evidence>
<reference evidence="5 6" key="1">
    <citation type="submission" date="2024-09" db="EMBL/GenBank/DDBJ databases">
        <authorList>
            <person name="Sun Q."/>
            <person name="Mori K."/>
        </authorList>
    </citation>
    <scope>NUCLEOTIDE SEQUENCE [LARGE SCALE GENOMIC DNA]</scope>
    <source>
        <strain evidence="5 6">JCM 3028</strain>
    </source>
</reference>
<feature type="compositionally biased region" description="Low complexity" evidence="4">
    <location>
        <begin position="1"/>
        <end position="12"/>
    </location>
</feature>
<dbReference type="SUPFAM" id="SSF53850">
    <property type="entry name" value="Periplasmic binding protein-like II"/>
    <property type="match status" value="1"/>
</dbReference>
<dbReference type="PANTHER" id="PTHR30061:SF50">
    <property type="entry name" value="MALTOSE_MALTODEXTRIN-BINDING PERIPLASMIC PROTEIN"/>
    <property type="match status" value="1"/>
</dbReference>
<comment type="similarity">
    <text evidence="1">Belongs to the bacterial solute-binding protein 1 family.</text>
</comment>
<organism evidence="5 6">
    <name type="scientific">Streptosporangium vulgare</name>
    <dbReference type="NCBI Taxonomy" id="46190"/>
    <lineage>
        <taxon>Bacteria</taxon>
        <taxon>Bacillati</taxon>
        <taxon>Actinomycetota</taxon>
        <taxon>Actinomycetes</taxon>
        <taxon>Streptosporangiales</taxon>
        <taxon>Streptosporangiaceae</taxon>
        <taxon>Streptosporangium</taxon>
    </lineage>
</organism>
<dbReference type="EMBL" id="JBHMBS010000039">
    <property type="protein sequence ID" value="MFB9681787.1"/>
    <property type="molecule type" value="Genomic_DNA"/>
</dbReference>
<evidence type="ECO:0000256" key="3">
    <source>
        <dbReference type="ARBA" id="ARBA00022729"/>
    </source>
</evidence>
<sequence length="491" mass="51424">MSRPSPSSPSTPGGTGGQGAPSGAEPVGHGVILLLVLLVCLPSLTASATPTPPPGPPRDDCVLRIASGADVSGGARERALGAVWNDIEGRPRACFVAISSVADEQRSAMISAAQSKAGHYDVYNLDIQWIPEFAEGGYLRPIDTAAHGGTNDFLSQIWSAGAWNGVQYAVPFNTDVGLLYYLDDLREPKDWRDMTALATARRAGPGPTVLGLTGQFAPYEGLTVNALEAIWANGGDVVDANGQVVITQKRSVEAVGRLIETVRAGVISGETLGSTEAESLTAFRERHALFLRHWPYAHEVLSGESKSKGVAFRAAPLPWQGVLGGQYLAVSRHTVRRDAAQQLVAALTGEKAARLLYHCGGFAPARVSALYAKAEPGCDGPSPAATPSGPVSEATSKPAASKAASKAEPGSTPSPAAEPESEGVRPDTLLRALTQARARPSSPYYSQFSRVFRTEVHELLGCWSLGRKGCEDAKTFTAGLAPKLRKALAGG</sequence>
<dbReference type="InterPro" id="IPR006059">
    <property type="entry name" value="SBP"/>
</dbReference>
<dbReference type="PANTHER" id="PTHR30061">
    <property type="entry name" value="MALTOSE-BINDING PERIPLASMIC PROTEIN"/>
    <property type="match status" value="1"/>
</dbReference>
<dbReference type="RefSeq" id="WP_344749119.1">
    <property type="nucleotide sequence ID" value="NZ_BAAAWW010000182.1"/>
</dbReference>
<evidence type="ECO:0000256" key="2">
    <source>
        <dbReference type="ARBA" id="ARBA00022448"/>
    </source>
</evidence>
<protein>
    <submittedName>
        <fullName evidence="5">Extracellular solute-binding protein</fullName>
    </submittedName>
</protein>
<keyword evidence="2" id="KW-0813">Transport</keyword>
<feature type="compositionally biased region" description="Low complexity" evidence="4">
    <location>
        <begin position="392"/>
        <end position="409"/>
    </location>
</feature>
<evidence type="ECO:0000313" key="6">
    <source>
        <dbReference type="Proteomes" id="UP001589610"/>
    </source>
</evidence>
<dbReference type="Pfam" id="PF01547">
    <property type="entry name" value="SBP_bac_1"/>
    <property type="match status" value="1"/>
</dbReference>